<evidence type="ECO:0000313" key="3">
    <source>
        <dbReference type="Proteomes" id="UP000681414"/>
    </source>
</evidence>
<feature type="transmembrane region" description="Helical" evidence="1">
    <location>
        <begin position="217"/>
        <end position="237"/>
    </location>
</feature>
<proteinExistence type="predicted"/>
<organism evidence="2 3">
    <name type="scientific">Lederbergia citri</name>
    <dbReference type="NCBI Taxonomy" id="2833580"/>
    <lineage>
        <taxon>Bacteria</taxon>
        <taxon>Bacillati</taxon>
        <taxon>Bacillota</taxon>
        <taxon>Bacilli</taxon>
        <taxon>Bacillales</taxon>
        <taxon>Bacillaceae</taxon>
        <taxon>Lederbergia</taxon>
    </lineage>
</organism>
<keyword evidence="3" id="KW-1185">Reference proteome</keyword>
<dbReference type="EMBL" id="JAGYPG010000002">
    <property type="protein sequence ID" value="MBS4195736.1"/>
    <property type="molecule type" value="Genomic_DNA"/>
</dbReference>
<comment type="caution">
    <text evidence="2">The sequence shown here is derived from an EMBL/GenBank/DDBJ whole genome shotgun (WGS) entry which is preliminary data.</text>
</comment>
<evidence type="ECO:0000313" key="2">
    <source>
        <dbReference type="EMBL" id="MBS4195736.1"/>
    </source>
</evidence>
<dbReference type="RefSeq" id="WP_213124931.1">
    <property type="nucleotide sequence ID" value="NZ_JAGYPG010000002.1"/>
</dbReference>
<evidence type="ECO:0008006" key="4">
    <source>
        <dbReference type="Google" id="ProtNLM"/>
    </source>
</evidence>
<keyword evidence="1" id="KW-0472">Membrane</keyword>
<gene>
    <name evidence="2" type="ORF">KHA97_11765</name>
</gene>
<evidence type="ECO:0000256" key="1">
    <source>
        <dbReference type="SAM" id="Phobius"/>
    </source>
</evidence>
<protein>
    <recommendedName>
        <fullName evidence="4">Polysaccharide chain length determinant N-terminal domain-containing protein</fullName>
    </recommendedName>
</protein>
<reference evidence="2 3" key="1">
    <citation type="submission" date="2021-05" db="EMBL/GenBank/DDBJ databases">
        <title>Novel Bacillus species.</title>
        <authorList>
            <person name="Liu G."/>
        </authorList>
    </citation>
    <scope>NUCLEOTIDE SEQUENCE [LARGE SCALE GENOMIC DNA]</scope>
    <source>
        <strain evidence="3">FJAT-49780</strain>
    </source>
</reference>
<sequence length="247" mass="28666">MENEKRFVFYEYLLFFWQKKWVLLLLPIILAAAAALVSLMNVKGYEGKVNFYTSSLNINDELTDNELIENMYKDKIDDNVMFSAKVLRKSRVQFKVIGTNKDSVEKQLEFLRIDFSERLVNAFNLRKNLTEKKLNNFTKQLTSNENEKEKINAIKWDQLTESEKVDVAQAMTKRADIIAEFTRDINANEKDLALAEEPIVYGESIEKNKGNVVGNTIVGFISGLFLSILILMLWKYITFAREQGYND</sequence>
<accession>A0A942TFD2</accession>
<keyword evidence="1" id="KW-1133">Transmembrane helix</keyword>
<feature type="transmembrane region" description="Helical" evidence="1">
    <location>
        <begin position="20"/>
        <end position="42"/>
    </location>
</feature>
<keyword evidence="1" id="KW-0812">Transmembrane</keyword>
<dbReference type="AlphaFoldDB" id="A0A942TFD2"/>
<dbReference type="Proteomes" id="UP000681414">
    <property type="component" value="Unassembled WGS sequence"/>
</dbReference>
<name>A0A942TFD2_9BACI</name>